<dbReference type="Pfam" id="PF03313">
    <property type="entry name" value="SDH_alpha"/>
    <property type="match status" value="1"/>
</dbReference>
<evidence type="ECO:0000313" key="14">
    <source>
        <dbReference type="EMBL" id="AAZ64155.1"/>
    </source>
</evidence>
<evidence type="ECO:0000256" key="7">
    <source>
        <dbReference type="ARBA" id="ARBA00022723"/>
    </source>
</evidence>
<dbReference type="STRING" id="264198.Reut_B4807"/>
<dbReference type="OrthoDB" id="9805537at2"/>
<dbReference type="Pfam" id="PF03315">
    <property type="entry name" value="SDH_beta"/>
    <property type="match status" value="1"/>
</dbReference>
<proteinExistence type="inferred from homology"/>
<gene>
    <name evidence="14" type="ordered locus">Reut_B4807</name>
</gene>
<dbReference type="GO" id="GO:0051539">
    <property type="term" value="F:4 iron, 4 sulfur cluster binding"/>
    <property type="evidence" value="ECO:0007669"/>
    <property type="project" value="UniProtKB-KW"/>
</dbReference>
<name>Q46RS9_CUPPJ</name>
<keyword evidence="9" id="KW-0411">Iron-sulfur</keyword>
<accession>Q46RS9</accession>
<dbReference type="KEGG" id="reu:Reut_B4807"/>
<keyword evidence="5" id="KW-0312">Gluconeogenesis</keyword>
<dbReference type="GO" id="GO:0003941">
    <property type="term" value="F:L-serine ammonia-lyase activity"/>
    <property type="evidence" value="ECO:0007669"/>
    <property type="project" value="UniProtKB-EC"/>
</dbReference>
<evidence type="ECO:0000256" key="1">
    <source>
        <dbReference type="ARBA" id="ARBA00001966"/>
    </source>
</evidence>
<evidence type="ECO:0000256" key="11">
    <source>
        <dbReference type="ARBA" id="ARBA00049406"/>
    </source>
</evidence>
<evidence type="ECO:0000256" key="9">
    <source>
        <dbReference type="ARBA" id="ARBA00023014"/>
    </source>
</evidence>
<evidence type="ECO:0000256" key="10">
    <source>
        <dbReference type="ARBA" id="ARBA00023239"/>
    </source>
</evidence>
<feature type="domain" description="Serine dehydratase-like alpha subunit" evidence="12">
    <location>
        <begin position="102"/>
        <end position="205"/>
    </location>
</feature>
<evidence type="ECO:0000256" key="8">
    <source>
        <dbReference type="ARBA" id="ARBA00023004"/>
    </source>
</evidence>
<comment type="cofactor">
    <cofactor evidence="1">
        <name>[4Fe-4S] cluster</name>
        <dbReference type="ChEBI" id="CHEBI:49883"/>
    </cofactor>
</comment>
<keyword evidence="8" id="KW-0408">Iron</keyword>
<dbReference type="eggNOG" id="COG1760">
    <property type="taxonomic scope" value="Bacteria"/>
</dbReference>
<evidence type="ECO:0000256" key="5">
    <source>
        <dbReference type="ARBA" id="ARBA00022432"/>
    </source>
</evidence>
<dbReference type="InterPro" id="IPR005130">
    <property type="entry name" value="Ser_deHydtase-like_asu"/>
</dbReference>
<dbReference type="GO" id="GO:0006094">
    <property type="term" value="P:gluconeogenesis"/>
    <property type="evidence" value="ECO:0007669"/>
    <property type="project" value="UniProtKB-KW"/>
</dbReference>
<evidence type="ECO:0000259" key="12">
    <source>
        <dbReference type="Pfam" id="PF03313"/>
    </source>
</evidence>
<comment type="catalytic activity">
    <reaction evidence="11">
        <text>L-serine = pyruvate + NH4(+)</text>
        <dbReference type="Rhea" id="RHEA:19169"/>
        <dbReference type="ChEBI" id="CHEBI:15361"/>
        <dbReference type="ChEBI" id="CHEBI:28938"/>
        <dbReference type="ChEBI" id="CHEBI:33384"/>
        <dbReference type="EC" id="4.3.1.17"/>
    </reaction>
</comment>
<dbReference type="InterPro" id="IPR005131">
    <property type="entry name" value="Ser_deHydtase_bsu"/>
</dbReference>
<evidence type="ECO:0000256" key="2">
    <source>
        <dbReference type="ARBA" id="ARBA00004742"/>
    </source>
</evidence>
<comment type="pathway">
    <text evidence="2">Carbohydrate biosynthesis; gluconeogenesis.</text>
</comment>
<keyword evidence="6" id="KW-0004">4Fe-4S</keyword>
<organism evidence="14">
    <name type="scientific">Cupriavidus pinatubonensis (strain JMP 134 / LMG 1197)</name>
    <name type="common">Cupriavidus necator (strain JMP 134)</name>
    <dbReference type="NCBI Taxonomy" id="264198"/>
    <lineage>
        <taxon>Bacteria</taxon>
        <taxon>Pseudomonadati</taxon>
        <taxon>Pseudomonadota</taxon>
        <taxon>Betaproteobacteria</taxon>
        <taxon>Burkholderiales</taxon>
        <taxon>Burkholderiaceae</taxon>
        <taxon>Cupriavidus</taxon>
    </lineage>
</organism>
<protein>
    <recommendedName>
        <fullName evidence="4">L-serine ammonia-lyase</fullName>
        <ecNumber evidence="4">4.3.1.17</ecNumber>
    </recommendedName>
</protein>
<dbReference type="HOGENOM" id="CLU_1141079_0_0_4"/>
<evidence type="ECO:0000259" key="13">
    <source>
        <dbReference type="Pfam" id="PF03315"/>
    </source>
</evidence>
<keyword evidence="7" id="KW-0479">Metal-binding</keyword>
<evidence type="ECO:0000256" key="6">
    <source>
        <dbReference type="ARBA" id="ARBA00022485"/>
    </source>
</evidence>
<dbReference type="EMBL" id="CP000091">
    <property type="protein sequence ID" value="AAZ64155.1"/>
    <property type="molecule type" value="Genomic_DNA"/>
</dbReference>
<evidence type="ECO:0000256" key="4">
    <source>
        <dbReference type="ARBA" id="ARBA00012093"/>
    </source>
</evidence>
<dbReference type="PANTHER" id="PTHR30182">
    <property type="entry name" value="L-SERINE DEHYDRATASE"/>
    <property type="match status" value="1"/>
</dbReference>
<dbReference type="PANTHER" id="PTHR30182:SF1">
    <property type="entry name" value="L-SERINE DEHYDRATASE 1"/>
    <property type="match status" value="1"/>
</dbReference>
<comment type="similarity">
    <text evidence="3">Belongs to the iron-sulfur dependent L-serine dehydratase family.</text>
</comment>
<evidence type="ECO:0000256" key="3">
    <source>
        <dbReference type="ARBA" id="ARBA00008636"/>
    </source>
</evidence>
<reference evidence="14" key="1">
    <citation type="submission" date="2005-08" db="EMBL/GenBank/DDBJ databases">
        <title>Complete sequence of chromosome 2 of Ralstonia eutropha JMP134.</title>
        <authorList>
            <person name="Copeland A."/>
            <person name="Lucas S."/>
            <person name="Lapidus A."/>
            <person name="Barry K."/>
            <person name="Detter J.C."/>
            <person name="Glavina T."/>
            <person name="Hammon N."/>
            <person name="Israni S."/>
            <person name="Pitluck S."/>
            <person name="Goltsman E."/>
            <person name="Martinez M."/>
            <person name="Schmutz J."/>
            <person name="Larimer F."/>
            <person name="Land M."/>
            <person name="Lykidis A."/>
            <person name="Richardson P."/>
        </authorList>
    </citation>
    <scope>NUCLEOTIDE SEQUENCE [LARGE SCALE GENOMIC DNA]</scope>
    <source>
        <strain evidence="14">JMP134</strain>
    </source>
</reference>
<feature type="domain" description="Serine dehydratase beta chain" evidence="13">
    <location>
        <begin position="9"/>
        <end position="36"/>
    </location>
</feature>
<dbReference type="AlphaFoldDB" id="Q46RS9"/>
<dbReference type="GO" id="GO:0046872">
    <property type="term" value="F:metal ion binding"/>
    <property type="evidence" value="ECO:0007669"/>
    <property type="project" value="UniProtKB-KW"/>
</dbReference>
<sequence>MVGGSMSVSTFDIFKIEIGPSGSHTAGLMMAPCHWNTPSIDEHPIPYPFRSREELWQMCEQSGRTIADLMLENEKCWRSTFDVRAGLLVIAAAIEASIGQGGPTGAIAAVLQYYRKSVPGANEEGVVDFLLTAAAIGILYRKEAAISGTQIRNQAEFGVASAMAGAGLVAVLGGNNEEIANAVEIGFERDLVMTGEPIEGVCKFPVSIALPWLTSRHASGWADRRDDSPSWQAQNPLRKLALA</sequence>
<dbReference type="EC" id="4.3.1.17" evidence="4"/>
<keyword evidence="10 14" id="KW-0456">Lyase</keyword>
<dbReference type="InterPro" id="IPR051318">
    <property type="entry name" value="Fe-S_L-Ser"/>
</dbReference>